<dbReference type="OMA" id="CTPLIVI"/>
<evidence type="ECO:0000259" key="7">
    <source>
        <dbReference type="SMART" id="SM00014"/>
    </source>
</evidence>
<dbReference type="PANTHER" id="PTHR10165:SF35">
    <property type="entry name" value="RE23632P"/>
    <property type="match status" value="1"/>
</dbReference>
<sequence>MRISYVVVTTIIGIFIFRYLDSMNSRIQEYDINDVSISKPMKTETISNKVLLAVGLLLPLTIMFILFRICKNLKGAKVENSVYFFLMLGVVINTIITELLKIVVGRLRPDFLERCMMTNLKEIQIQHLINDGRKSFPSAHSSLVFNTFLYLAGLFQIAPKYSVFGEFACSQKKAFRCLSIIVAFILAGLVGYTRILDNRHHFTDIAAGAFIGMFCGILSLFLLFKKLKTLY</sequence>
<dbReference type="Gene3D" id="1.20.144.10">
    <property type="entry name" value="Phosphatidic acid phosphatase type 2/haloperoxidase"/>
    <property type="match status" value="1"/>
</dbReference>
<feature type="domain" description="Phosphatidic acid phosphatase type 2/haloperoxidase" evidence="7">
    <location>
        <begin position="82"/>
        <end position="220"/>
    </location>
</feature>
<accession>J9D9K6</accession>
<evidence type="ECO:0000313" key="9">
    <source>
        <dbReference type="Proteomes" id="UP000003163"/>
    </source>
</evidence>
<comment type="caution">
    <text evidence="8">The sequence shown here is derived from an EMBL/GenBank/DDBJ whole genome shotgun (WGS) entry which is preliminary data.</text>
</comment>
<comment type="subcellular location">
    <subcellularLocation>
        <location evidence="1">Membrane</location>
        <topology evidence="1">Multi-pass membrane protein</topology>
    </subcellularLocation>
</comment>
<evidence type="ECO:0000256" key="5">
    <source>
        <dbReference type="ARBA" id="ARBA00023136"/>
    </source>
</evidence>
<keyword evidence="9" id="KW-1185">Reference proteome</keyword>
<dbReference type="VEuPathDB" id="MicrosporidiaDB:EDEG_01321"/>
<feature type="transmembrane region" description="Helical" evidence="6">
    <location>
        <begin position="82"/>
        <end position="104"/>
    </location>
</feature>
<keyword evidence="5 6" id="KW-0472">Membrane</keyword>
<dbReference type="InterPro" id="IPR043216">
    <property type="entry name" value="PAP-like"/>
</dbReference>
<dbReference type="Pfam" id="PF01569">
    <property type="entry name" value="PAP2"/>
    <property type="match status" value="1"/>
</dbReference>
<dbReference type="STRING" id="1003232.J9D9K6"/>
<evidence type="ECO:0000256" key="3">
    <source>
        <dbReference type="ARBA" id="ARBA00022692"/>
    </source>
</evidence>
<reference evidence="8 9" key="1">
    <citation type="submission" date="2011-08" db="EMBL/GenBank/DDBJ databases">
        <authorList>
            <person name="Liu Z.J."/>
            <person name="Shi F.L."/>
            <person name="Lu J.Q."/>
            <person name="Li M."/>
            <person name="Wang Z.L."/>
        </authorList>
    </citation>
    <scope>NUCLEOTIDE SEQUENCE [LARGE SCALE GENOMIC DNA]</scope>
    <source>
        <strain evidence="8 9">USNM 41457</strain>
    </source>
</reference>
<dbReference type="EMBL" id="AFBI03000018">
    <property type="protein sequence ID" value="EJW04451.1"/>
    <property type="molecule type" value="Genomic_DNA"/>
</dbReference>
<dbReference type="InterPro" id="IPR036938">
    <property type="entry name" value="PAP2/HPO_sf"/>
</dbReference>
<dbReference type="FunCoup" id="J9D9K6">
    <property type="interactions" value="19"/>
</dbReference>
<dbReference type="GO" id="GO:0008195">
    <property type="term" value="F:phosphatidate phosphatase activity"/>
    <property type="evidence" value="ECO:0007669"/>
    <property type="project" value="TreeGrafter"/>
</dbReference>
<dbReference type="AlphaFoldDB" id="J9D9K6"/>
<dbReference type="InParanoid" id="J9D9K6"/>
<dbReference type="HOGENOM" id="CLU_021458_6_1_1"/>
<evidence type="ECO:0000256" key="1">
    <source>
        <dbReference type="ARBA" id="ARBA00004141"/>
    </source>
</evidence>
<protein>
    <recommendedName>
        <fullName evidence="7">Phosphatidic acid phosphatase type 2/haloperoxidase domain-containing protein</fullName>
    </recommendedName>
</protein>
<evidence type="ECO:0000313" key="8">
    <source>
        <dbReference type="EMBL" id="EJW04451.1"/>
    </source>
</evidence>
<dbReference type="InterPro" id="IPR000326">
    <property type="entry name" value="PAP2/HPO"/>
</dbReference>
<evidence type="ECO:0000256" key="6">
    <source>
        <dbReference type="SAM" id="Phobius"/>
    </source>
</evidence>
<dbReference type="GO" id="GO:0006644">
    <property type="term" value="P:phospholipid metabolic process"/>
    <property type="evidence" value="ECO:0007669"/>
    <property type="project" value="InterPro"/>
</dbReference>
<keyword evidence="4 6" id="KW-1133">Transmembrane helix</keyword>
<evidence type="ECO:0000256" key="4">
    <source>
        <dbReference type="ARBA" id="ARBA00022989"/>
    </source>
</evidence>
<evidence type="ECO:0000256" key="2">
    <source>
        <dbReference type="ARBA" id="ARBA00008816"/>
    </source>
</evidence>
<proteinExistence type="inferred from homology"/>
<dbReference type="SUPFAM" id="SSF48317">
    <property type="entry name" value="Acid phosphatase/Vanadium-dependent haloperoxidase"/>
    <property type="match status" value="1"/>
</dbReference>
<feature type="transmembrane region" description="Helical" evidence="6">
    <location>
        <begin position="143"/>
        <end position="163"/>
    </location>
</feature>
<name>J9D9K6_EDHAE</name>
<organism evidence="8 9">
    <name type="scientific">Edhazardia aedis (strain USNM 41457)</name>
    <name type="common">Microsporidian parasite</name>
    <dbReference type="NCBI Taxonomy" id="1003232"/>
    <lineage>
        <taxon>Eukaryota</taxon>
        <taxon>Fungi</taxon>
        <taxon>Fungi incertae sedis</taxon>
        <taxon>Microsporidia</taxon>
        <taxon>Edhazardia</taxon>
    </lineage>
</organism>
<dbReference type="GO" id="GO:0046839">
    <property type="term" value="P:phospholipid dephosphorylation"/>
    <property type="evidence" value="ECO:0007669"/>
    <property type="project" value="TreeGrafter"/>
</dbReference>
<reference evidence="9" key="2">
    <citation type="submission" date="2015-07" db="EMBL/GenBank/DDBJ databases">
        <title>Contrasting host-pathogen interactions and genome evolution in two generalist and specialist microsporidian pathogens of mosquitoes.</title>
        <authorList>
            <consortium name="The Broad Institute Genomics Platform"/>
            <consortium name="The Broad Institute Genome Sequencing Center for Infectious Disease"/>
            <person name="Cuomo C.A."/>
            <person name="Sanscrainte N.D."/>
            <person name="Goldberg J.M."/>
            <person name="Heiman D."/>
            <person name="Young S."/>
            <person name="Zeng Q."/>
            <person name="Becnel J.J."/>
            <person name="Birren B.W."/>
        </authorList>
    </citation>
    <scope>NUCLEOTIDE SEQUENCE [LARGE SCALE GENOMIC DNA]</scope>
    <source>
        <strain evidence="9">USNM 41457</strain>
    </source>
</reference>
<comment type="similarity">
    <text evidence="2">Belongs to the PA-phosphatase related phosphoesterase family.</text>
</comment>
<dbReference type="GO" id="GO:0016020">
    <property type="term" value="C:membrane"/>
    <property type="evidence" value="ECO:0007669"/>
    <property type="project" value="UniProtKB-SubCell"/>
</dbReference>
<dbReference type="Proteomes" id="UP000003163">
    <property type="component" value="Unassembled WGS sequence"/>
</dbReference>
<feature type="transmembrane region" description="Helical" evidence="6">
    <location>
        <begin position="50"/>
        <end position="70"/>
    </location>
</feature>
<dbReference type="SMART" id="SM00014">
    <property type="entry name" value="acidPPc"/>
    <property type="match status" value="1"/>
</dbReference>
<feature type="transmembrane region" description="Helical" evidence="6">
    <location>
        <begin position="175"/>
        <end position="193"/>
    </location>
</feature>
<dbReference type="OrthoDB" id="8907274at2759"/>
<keyword evidence="3 6" id="KW-0812">Transmembrane</keyword>
<feature type="transmembrane region" description="Helical" evidence="6">
    <location>
        <begin position="205"/>
        <end position="224"/>
    </location>
</feature>
<feature type="transmembrane region" description="Helical" evidence="6">
    <location>
        <begin position="5"/>
        <end position="20"/>
    </location>
</feature>
<gene>
    <name evidence="8" type="ORF">EDEG_01321</name>
</gene>
<dbReference type="PANTHER" id="PTHR10165">
    <property type="entry name" value="LIPID PHOSPHATE PHOSPHATASE"/>
    <property type="match status" value="1"/>
</dbReference>